<comment type="caution">
    <text evidence="1">The sequence shown here is derived from an EMBL/GenBank/DDBJ whole genome shotgun (WGS) entry which is preliminary data.</text>
</comment>
<dbReference type="EMBL" id="JAAWWB010000027">
    <property type="protein sequence ID" value="KAG6749230.1"/>
    <property type="molecule type" value="Genomic_DNA"/>
</dbReference>
<evidence type="ECO:0000313" key="2">
    <source>
        <dbReference type="Proteomes" id="UP000886885"/>
    </source>
</evidence>
<dbReference type="AlphaFoldDB" id="A0A8X7YQB1"/>
<dbReference type="SMART" id="SM00733">
    <property type="entry name" value="Mterf"/>
    <property type="match status" value="5"/>
</dbReference>
<dbReference type="PANTHER" id="PTHR13068">
    <property type="entry name" value="CGI-12 PROTEIN-RELATED"/>
    <property type="match status" value="1"/>
</dbReference>
<name>A0A8X7YQB1_POPTO</name>
<evidence type="ECO:0000313" key="1">
    <source>
        <dbReference type="EMBL" id="KAG6749230.1"/>
    </source>
</evidence>
<dbReference type="Proteomes" id="UP000886885">
    <property type="component" value="Chromosome 14A"/>
</dbReference>
<dbReference type="InterPro" id="IPR003690">
    <property type="entry name" value="MTERF"/>
</dbReference>
<organism evidence="1 2">
    <name type="scientific">Populus tomentosa</name>
    <name type="common">Chinese white poplar</name>
    <dbReference type="NCBI Taxonomy" id="118781"/>
    <lineage>
        <taxon>Eukaryota</taxon>
        <taxon>Viridiplantae</taxon>
        <taxon>Streptophyta</taxon>
        <taxon>Embryophyta</taxon>
        <taxon>Tracheophyta</taxon>
        <taxon>Spermatophyta</taxon>
        <taxon>Magnoliopsida</taxon>
        <taxon>eudicotyledons</taxon>
        <taxon>Gunneridae</taxon>
        <taxon>Pentapetalae</taxon>
        <taxon>rosids</taxon>
        <taxon>fabids</taxon>
        <taxon>Malpighiales</taxon>
        <taxon>Salicaceae</taxon>
        <taxon>Saliceae</taxon>
        <taxon>Populus</taxon>
    </lineage>
</organism>
<dbReference type="FunFam" id="1.25.70.10:FF:000017">
    <property type="entry name" value="Transcription termination factor MTEF18, mitochondrial"/>
    <property type="match status" value="1"/>
</dbReference>
<sequence>MPIPISIYTTFCRHFSSSLPKRPIFTSVPWKYKNQAIKLAQQALTDYLHSTRSLPYTYADQISKNSLVSLSNLVSNIHFTSPTFATSLQKYLRYHPINELEFFYESIGIDYDEVSGFLSNDKFFISEEGSAINVSCVLCDFGFPWNKLGMLYKEEKRVFSMSEEDVKSRLCGLKGFRFSTTSVIGISLAFPFVLRGELSGEIGALFDDLKRVFVDFDLESCVEGNVDAWYEVCRKIRVFYDLGCEKGKVGELMGKSKRIFVDYPVEVLVQKAEFFCKFGFRKEDVGLLLLKKPGILDFQLEGQVISVKGLLKHFGLSAEELKSVAQNYGHVFGRNKMANLPHVMRAMELHEWFFNKIKDGNHQLLASYVMSDPDEDLDEKYRDGLERIQRTRTPMHTMNKLEFLHAIGFGENALTIKVLTDLHGTSSELQERVDCLLRYGIVFSKLCSMIRRMPKILSQKPEILQQKLNYLCEDMKSSLQYLDIFPSFLCFNLENRIKPRHRFHMWLTERGFCKQEYSISSIVATSDKSFVARLHVDTSDNYYEVIFFQVTSNLLCGHALLQTVALIFAYGHPDINFENLVELGKETLDNFNLQSSFEDWENGGGRARCLLVIADWSTDDHGCCIFSSLSAYGGCIEIEDRSPREVDDSWTLSHSHFS</sequence>
<accession>A0A8X7YQB1</accession>
<proteinExistence type="predicted"/>
<dbReference type="OrthoDB" id="899381at2759"/>
<dbReference type="PANTHER" id="PTHR13068:SF113">
    <property type="entry name" value="TRANSCRIPTION TERMINATION FACTOR MTEF18, MITOCHONDRIAL"/>
    <property type="match status" value="1"/>
</dbReference>
<dbReference type="FunFam" id="1.25.70.10:FF:000018">
    <property type="entry name" value="Transcription termination factor MTEF18, mitochondrial"/>
    <property type="match status" value="1"/>
</dbReference>
<protein>
    <submittedName>
        <fullName evidence="1">Uncharacterized protein</fullName>
    </submittedName>
</protein>
<dbReference type="GO" id="GO:0003676">
    <property type="term" value="F:nucleic acid binding"/>
    <property type="evidence" value="ECO:0007669"/>
    <property type="project" value="InterPro"/>
</dbReference>
<dbReference type="Pfam" id="PF02536">
    <property type="entry name" value="mTERF"/>
    <property type="match status" value="2"/>
</dbReference>
<gene>
    <name evidence="1" type="ORF">POTOM_046273</name>
</gene>
<reference evidence="1" key="1">
    <citation type="journal article" date="2020" name="bioRxiv">
        <title>Hybrid origin of Populus tomentosa Carr. identified through genome sequencing and phylogenomic analysis.</title>
        <authorList>
            <person name="An X."/>
            <person name="Gao K."/>
            <person name="Chen Z."/>
            <person name="Li J."/>
            <person name="Yang X."/>
            <person name="Yang X."/>
            <person name="Zhou J."/>
            <person name="Guo T."/>
            <person name="Zhao T."/>
            <person name="Huang S."/>
            <person name="Miao D."/>
            <person name="Khan W.U."/>
            <person name="Rao P."/>
            <person name="Ye M."/>
            <person name="Lei B."/>
            <person name="Liao W."/>
            <person name="Wang J."/>
            <person name="Ji L."/>
            <person name="Li Y."/>
            <person name="Guo B."/>
            <person name="Mustafa N.S."/>
            <person name="Li S."/>
            <person name="Yun Q."/>
            <person name="Keller S.R."/>
            <person name="Mao J."/>
            <person name="Zhang R."/>
            <person name="Strauss S.H."/>
        </authorList>
    </citation>
    <scope>NUCLEOTIDE SEQUENCE</scope>
    <source>
        <strain evidence="1">GM15</strain>
        <tissue evidence="1">Leaf</tissue>
    </source>
</reference>
<keyword evidence="2" id="KW-1185">Reference proteome</keyword>